<reference evidence="2 3" key="1">
    <citation type="journal article" date="2010" name="J. Bacteriol.">
        <title>Genome sequence of a cellulose-producing bacterium, Gluconacetobacter hansenii ATCC 23769.</title>
        <authorList>
            <person name="Iyer P.R."/>
            <person name="Geib S.M."/>
            <person name="Catchmark J."/>
            <person name="Kao T.H."/>
            <person name="Tien M."/>
        </authorList>
    </citation>
    <scope>NUCLEOTIDE SEQUENCE [LARGE SCALE GENOMIC DNA]</scope>
    <source>
        <strain evidence="2 3">ATCC 23769</strain>
    </source>
</reference>
<dbReference type="Proteomes" id="UP000006468">
    <property type="component" value="Chromosome"/>
</dbReference>
<comment type="caution">
    <text evidence="2">The sequence shown here is derived from an EMBL/GenBank/DDBJ whole genome shotgun (WGS) entry which is preliminary data.</text>
</comment>
<name>D5QIY6_NOVHA</name>
<gene>
    <name evidence="2" type="ORF">GXY_15589</name>
</gene>
<feature type="region of interest" description="Disordered" evidence="1">
    <location>
        <begin position="58"/>
        <end position="81"/>
    </location>
</feature>
<dbReference type="AlphaFoldDB" id="D5QIY6"/>
<organism evidence="2 3">
    <name type="scientific">Novacetimonas hansenii ATCC 23769</name>
    <dbReference type="NCBI Taxonomy" id="714995"/>
    <lineage>
        <taxon>Bacteria</taxon>
        <taxon>Pseudomonadati</taxon>
        <taxon>Pseudomonadota</taxon>
        <taxon>Alphaproteobacteria</taxon>
        <taxon>Acetobacterales</taxon>
        <taxon>Acetobacteraceae</taxon>
        <taxon>Novacetimonas</taxon>
    </lineage>
</organism>
<sequence>MCNIQPDSGTNGFQGGVSCKIGAGAWHARDTGRTGIWMGLTLAGACGITRRTDQIARKQAMTQQIPTPATTEDPTAQGKAAAVRGEPLIENPFKEDTPEFAQWSAGWWSVRENDGDEDPLDQV</sequence>
<dbReference type="EMBL" id="ADTV01000065">
    <property type="protein sequence ID" value="EFG82991.1"/>
    <property type="molecule type" value="Genomic_DNA"/>
</dbReference>
<protein>
    <submittedName>
        <fullName evidence="2">Uncharacterized protein</fullName>
    </submittedName>
</protein>
<accession>D5QIY6</accession>
<evidence type="ECO:0000313" key="3">
    <source>
        <dbReference type="Proteomes" id="UP000006468"/>
    </source>
</evidence>
<feature type="compositionally biased region" description="Polar residues" evidence="1">
    <location>
        <begin position="60"/>
        <end position="74"/>
    </location>
</feature>
<evidence type="ECO:0000313" key="2">
    <source>
        <dbReference type="EMBL" id="EFG82991.1"/>
    </source>
</evidence>
<evidence type="ECO:0000256" key="1">
    <source>
        <dbReference type="SAM" id="MobiDB-lite"/>
    </source>
</evidence>
<proteinExistence type="predicted"/>
<dbReference type="HOGENOM" id="CLU_2012218_0_0_5"/>